<reference evidence="1 2" key="1">
    <citation type="submission" date="2017-02" db="EMBL/GenBank/DDBJ databases">
        <title>Draft genome sequence of Moraxella porci CCUG 54912T type strain.</title>
        <authorList>
            <person name="Salva-Serra F."/>
            <person name="Engstrom-Jakobsson H."/>
            <person name="Thorell K."/>
            <person name="Jaen-Luchoro D."/>
            <person name="Gonzales-Siles L."/>
            <person name="Karlsson R."/>
            <person name="Yazdan S."/>
            <person name="Boulund F."/>
            <person name="Johnning A."/>
            <person name="Engstrand L."/>
            <person name="Kristiansson E."/>
            <person name="Moore E."/>
        </authorList>
    </citation>
    <scope>NUCLEOTIDE SEQUENCE [LARGE SCALE GENOMIC DNA]</scope>
    <source>
        <strain evidence="1 2">CCUG 54912</strain>
    </source>
</reference>
<dbReference type="Pfam" id="PF06073">
    <property type="entry name" value="DUF934"/>
    <property type="match status" value="1"/>
</dbReference>
<dbReference type="AlphaFoldDB" id="A0A1T0CSX8"/>
<evidence type="ECO:0000313" key="1">
    <source>
        <dbReference type="EMBL" id="OOS25417.1"/>
    </source>
</evidence>
<protein>
    <recommendedName>
        <fullName evidence="3">DUF934 domain-containing protein</fullName>
    </recommendedName>
</protein>
<accession>A0A1T0CSX8</accession>
<gene>
    <name evidence="1" type="ORF">B0681_05250</name>
</gene>
<sequence length="129" mass="14007">MSLTKVYKDARTESITLDEAVVSQALNADTTPDEIEANVAALPKSLLFYLADFKDGRVFSLIRHARHKGYTGEIIVAGEFALDQANYFVKSGADAFVVADDQVATLSKTLTDLATGYNGESVNRLPLFS</sequence>
<dbReference type="EMBL" id="MUYV01000005">
    <property type="protein sequence ID" value="OOS25417.1"/>
    <property type="molecule type" value="Genomic_DNA"/>
</dbReference>
<dbReference type="STRING" id="573983.B0681_05250"/>
<organism evidence="1 2">
    <name type="scientific">Moraxella porci DSM 25326</name>
    <dbReference type="NCBI Taxonomy" id="573983"/>
    <lineage>
        <taxon>Bacteria</taxon>
        <taxon>Pseudomonadati</taxon>
        <taxon>Pseudomonadota</taxon>
        <taxon>Gammaproteobacteria</taxon>
        <taxon>Moraxellales</taxon>
        <taxon>Moraxellaceae</taxon>
        <taxon>Moraxella</taxon>
    </lineage>
</organism>
<proteinExistence type="predicted"/>
<comment type="caution">
    <text evidence="1">The sequence shown here is derived from an EMBL/GenBank/DDBJ whole genome shotgun (WGS) entry which is preliminary data.</text>
</comment>
<dbReference type="Proteomes" id="UP000190683">
    <property type="component" value="Unassembled WGS sequence"/>
</dbReference>
<keyword evidence="2" id="KW-1185">Reference proteome</keyword>
<evidence type="ECO:0008006" key="3">
    <source>
        <dbReference type="Google" id="ProtNLM"/>
    </source>
</evidence>
<name>A0A1T0CSX8_9GAMM</name>
<dbReference type="RefSeq" id="WP_078317691.1">
    <property type="nucleotide sequence ID" value="NZ_MUYV01000005.1"/>
</dbReference>
<dbReference type="InterPro" id="IPR008318">
    <property type="entry name" value="UCP030820"/>
</dbReference>
<evidence type="ECO:0000313" key="2">
    <source>
        <dbReference type="Proteomes" id="UP000190683"/>
    </source>
</evidence>